<dbReference type="AlphaFoldDB" id="A0A9P1JZQ0"/>
<name>A0A9P1JZQ0_9PROT</name>
<evidence type="ECO:0000313" key="1">
    <source>
        <dbReference type="EMBL" id="CCD02804.1"/>
    </source>
</evidence>
<accession>A0A9P1JZQ0</accession>
<geneLocation type="plasmid" evidence="1 2">
    <name>AZOBR_p3</name>
</geneLocation>
<protein>
    <submittedName>
        <fullName evidence="1">Uncharacterized protein</fullName>
    </submittedName>
</protein>
<reference evidence="1 2" key="1">
    <citation type="journal article" date="2011" name="PLoS Genet.">
        <title>Azospirillum genomes reveal transition of bacteria from aquatic to terrestrial environments.</title>
        <authorList>
            <person name="Wisniewski-Dye F."/>
            <person name="Borziak K."/>
            <person name="Khalsa-Moyers G."/>
            <person name="Alexandre G."/>
            <person name="Sukharnikov L.O."/>
            <person name="Wuichet K."/>
            <person name="Hurst G.B."/>
            <person name="McDonald W.H."/>
            <person name="Robertson J.S."/>
            <person name="Barbe V."/>
            <person name="Calteau A."/>
            <person name="Rouy Z."/>
            <person name="Mangenot S."/>
            <person name="Prigent-Combaret C."/>
            <person name="Normand P."/>
            <person name="Boyer M."/>
            <person name="Siguier P."/>
            <person name="Dessaux Y."/>
            <person name="Elmerich C."/>
            <person name="Condemine G."/>
            <person name="Krishnen G."/>
            <person name="Kennedy I."/>
            <person name="Paterson A.H."/>
            <person name="Gonzalez V."/>
            <person name="Mavingui P."/>
            <person name="Zhulin I.B."/>
        </authorList>
    </citation>
    <scope>NUCLEOTIDE SEQUENCE [LARGE SCALE GENOMIC DNA]</scope>
    <source>
        <strain evidence="1 2">Sp245</strain>
    </source>
</reference>
<sequence>MGFGLEAHRDLSLRVAAAGKAPSPAPVASPFVCRRRCKLVSVCRTELRLKHACFRFVSCRDTVLVRCALMGITARKCASTLRISGRRSFTRGSRRLAPQR</sequence>
<dbReference type="KEGG" id="abs:AZOBR_p340042"/>
<evidence type="ECO:0000313" key="2">
    <source>
        <dbReference type="Proteomes" id="UP000007319"/>
    </source>
</evidence>
<keyword evidence="2" id="KW-1185">Reference proteome</keyword>
<dbReference type="EMBL" id="HE577330">
    <property type="protein sequence ID" value="CCD02804.1"/>
    <property type="molecule type" value="Genomic_DNA"/>
</dbReference>
<proteinExistence type="predicted"/>
<organism evidence="1 2">
    <name type="scientific">Azospirillum baldaniorum</name>
    <dbReference type="NCBI Taxonomy" id="1064539"/>
    <lineage>
        <taxon>Bacteria</taxon>
        <taxon>Pseudomonadati</taxon>
        <taxon>Pseudomonadota</taxon>
        <taxon>Alphaproteobacteria</taxon>
        <taxon>Rhodospirillales</taxon>
        <taxon>Azospirillaceae</taxon>
        <taxon>Azospirillum</taxon>
    </lineage>
</organism>
<dbReference type="Proteomes" id="UP000007319">
    <property type="component" value="Plasmid AZOBR_p3"/>
</dbReference>
<keyword evidence="1" id="KW-0614">Plasmid</keyword>
<gene>
    <name evidence="1" type="ORF">AZOBR_p340042</name>
</gene>